<dbReference type="PANTHER" id="PTHR43350:SF2">
    <property type="entry name" value="GROES-LIKE ZINC-BINDING ALCOHOL DEHYDROGENASE FAMILY PROTEIN"/>
    <property type="match status" value="1"/>
</dbReference>
<dbReference type="RefSeq" id="WP_002033516.1">
    <property type="nucleotide sequence ID" value="NZ_CP009746.1"/>
</dbReference>
<protein>
    <submittedName>
        <fullName evidence="7">NAD(P)-dependent alcohol dehydrogenase</fullName>
    </submittedName>
</protein>
<evidence type="ECO:0000256" key="1">
    <source>
        <dbReference type="ARBA" id="ARBA00001947"/>
    </source>
</evidence>
<comment type="similarity">
    <text evidence="2 6">Belongs to the zinc-containing alcohol dehydrogenase family.</text>
</comment>
<dbReference type="InterPro" id="IPR013154">
    <property type="entry name" value="ADH-like_N"/>
</dbReference>
<dbReference type="Pfam" id="PF08240">
    <property type="entry name" value="ADH_N"/>
    <property type="match status" value="1"/>
</dbReference>
<organism evidence="7 8">
    <name type="scientific">Bacillus mycoides</name>
    <dbReference type="NCBI Taxonomy" id="1405"/>
    <lineage>
        <taxon>Bacteria</taxon>
        <taxon>Bacillati</taxon>
        <taxon>Bacillota</taxon>
        <taxon>Bacilli</taxon>
        <taxon>Bacillales</taxon>
        <taxon>Bacillaceae</taxon>
        <taxon>Bacillus</taxon>
        <taxon>Bacillus cereus group</taxon>
    </lineage>
</organism>
<comment type="cofactor">
    <cofactor evidence="1 6">
        <name>Zn(2+)</name>
        <dbReference type="ChEBI" id="CHEBI:29105"/>
    </cofactor>
</comment>
<dbReference type="Gene3D" id="3.90.180.10">
    <property type="entry name" value="Medium-chain alcohol dehydrogenases, catalytic domain"/>
    <property type="match status" value="1"/>
</dbReference>
<evidence type="ECO:0000256" key="4">
    <source>
        <dbReference type="ARBA" id="ARBA00022833"/>
    </source>
</evidence>
<proteinExistence type="inferred from homology"/>
<evidence type="ECO:0000313" key="7">
    <source>
        <dbReference type="EMBL" id="OOR06544.1"/>
    </source>
</evidence>
<evidence type="ECO:0000313" key="8">
    <source>
        <dbReference type="Proteomes" id="UP000190696"/>
    </source>
</evidence>
<dbReference type="InterPro" id="IPR002328">
    <property type="entry name" value="ADH_Zn_CS"/>
</dbReference>
<evidence type="ECO:0000256" key="2">
    <source>
        <dbReference type="ARBA" id="ARBA00008072"/>
    </source>
</evidence>
<dbReference type="SUPFAM" id="SSF50129">
    <property type="entry name" value="GroES-like"/>
    <property type="match status" value="1"/>
</dbReference>
<dbReference type="SMART" id="SM00829">
    <property type="entry name" value="PKS_ER"/>
    <property type="match status" value="1"/>
</dbReference>
<keyword evidence="4 6" id="KW-0862">Zinc</keyword>
<dbReference type="InterPro" id="IPR011032">
    <property type="entry name" value="GroES-like_sf"/>
</dbReference>
<dbReference type="PANTHER" id="PTHR43350">
    <property type="entry name" value="NAD-DEPENDENT ALCOHOL DEHYDROGENASE"/>
    <property type="match status" value="1"/>
</dbReference>
<dbReference type="FunFam" id="3.40.50.720:FF:000003">
    <property type="entry name" value="S-(hydroxymethyl)glutathione dehydrogenase"/>
    <property type="match status" value="1"/>
</dbReference>
<dbReference type="AlphaFoldDB" id="A0A0A0WLD5"/>
<evidence type="ECO:0000256" key="5">
    <source>
        <dbReference type="ARBA" id="ARBA00023002"/>
    </source>
</evidence>
<dbReference type="InterPro" id="IPR013149">
    <property type="entry name" value="ADH-like_C"/>
</dbReference>
<dbReference type="Pfam" id="PF00107">
    <property type="entry name" value="ADH_zinc_N"/>
    <property type="match status" value="1"/>
</dbReference>
<evidence type="ECO:0000256" key="3">
    <source>
        <dbReference type="ARBA" id="ARBA00022723"/>
    </source>
</evidence>
<dbReference type="CDD" id="cd08278">
    <property type="entry name" value="benzyl_alcohol_DH"/>
    <property type="match status" value="1"/>
</dbReference>
<accession>A0A0A0WLD5</accession>
<dbReference type="Proteomes" id="UP000190696">
    <property type="component" value="Unassembled WGS sequence"/>
</dbReference>
<dbReference type="Gene3D" id="3.40.50.720">
    <property type="entry name" value="NAD(P)-binding Rossmann-like Domain"/>
    <property type="match status" value="1"/>
</dbReference>
<dbReference type="SUPFAM" id="SSF51735">
    <property type="entry name" value="NAD(P)-binding Rossmann-fold domains"/>
    <property type="match status" value="1"/>
</dbReference>
<keyword evidence="5" id="KW-0560">Oxidoreductase</keyword>
<dbReference type="PROSITE" id="PS00059">
    <property type="entry name" value="ADH_ZINC"/>
    <property type="match status" value="1"/>
</dbReference>
<dbReference type="InterPro" id="IPR036291">
    <property type="entry name" value="NAD(P)-bd_dom_sf"/>
</dbReference>
<dbReference type="InterPro" id="IPR020843">
    <property type="entry name" value="ER"/>
</dbReference>
<keyword evidence="3 6" id="KW-0479">Metal-binding</keyword>
<evidence type="ECO:0000256" key="6">
    <source>
        <dbReference type="RuleBase" id="RU361277"/>
    </source>
</evidence>
<reference evidence="7 8" key="1">
    <citation type="submission" date="2017-01" db="EMBL/GenBank/DDBJ databases">
        <title>Bacillus cereus isolates.</title>
        <authorList>
            <person name="Beno S.M."/>
        </authorList>
    </citation>
    <scope>NUCLEOTIDE SEQUENCE [LARGE SCALE GENOMIC DNA]</scope>
    <source>
        <strain evidence="7 8">FSL W7-1108</strain>
    </source>
</reference>
<name>A0A0A0WLD5_BACMY</name>
<sequence length="364" mass="39016">MKTKAIVSTPEKDFNMQEVYLDEIKDDEVLVKIIASGICHTDATVLDGTMPTPKPVVLGHEGSGIVEKVGSNVTSVKPGDHVVLGFSYCGHCENCLDGNAAACENMIELNFSGKNKRHVTPIHDLNNNDISQFFGQSSFAYHAVVNENNTVKVPKNVDIRLLGPLGCGIMTGSGTILNSLQPKPGSSLVVFGTGAVGLSGLMAAKIAGCTTIIAIDIHDSRLELAKELGATHTINSLNEDPVAKIKEITNGGANYSFETTGVNTVTLQSIQCLRVKGTMATVAVGKKDLTLNVTNEIVVKAITIKGVVEGDAVPQLFIPKLINFYQKGLFPFDKFVQFYSFEEIAQAFEDSKTGKTIKPIIVME</sequence>
<comment type="caution">
    <text evidence="7">The sequence shown here is derived from an EMBL/GenBank/DDBJ whole genome shotgun (WGS) entry which is preliminary data.</text>
</comment>
<dbReference type="GO" id="GO:0008270">
    <property type="term" value="F:zinc ion binding"/>
    <property type="evidence" value="ECO:0007669"/>
    <property type="project" value="InterPro"/>
</dbReference>
<gene>
    <name evidence="7" type="ORF">BW900_12070</name>
</gene>
<dbReference type="EMBL" id="MUAI01000007">
    <property type="protein sequence ID" value="OOR06544.1"/>
    <property type="molecule type" value="Genomic_DNA"/>
</dbReference>
<dbReference type="KEGG" id="bww:bwei_1309"/>
<dbReference type="GO" id="GO:0016491">
    <property type="term" value="F:oxidoreductase activity"/>
    <property type="evidence" value="ECO:0007669"/>
    <property type="project" value="UniProtKB-KW"/>
</dbReference>